<proteinExistence type="predicted"/>
<evidence type="ECO:0008006" key="3">
    <source>
        <dbReference type="Google" id="ProtNLM"/>
    </source>
</evidence>
<accession>A0AAP0GG53</accession>
<gene>
    <name evidence="1" type="ORF">SSX86_033205</name>
</gene>
<keyword evidence="2" id="KW-1185">Reference proteome</keyword>
<name>A0AAP0GG53_9ASTR</name>
<protein>
    <recommendedName>
        <fullName evidence="3">RNA-directed DNA polymerase, eukaryota</fullName>
    </recommendedName>
</protein>
<evidence type="ECO:0000313" key="1">
    <source>
        <dbReference type="EMBL" id="KAK9047833.1"/>
    </source>
</evidence>
<sequence length="193" mass="21969">EPYSHSSKFIQFKVKLKRLKERIKDWRTNRPDPSLASSTLHSEILEIDALIDGGKGNEALLNRRLAILKKIEDIEKPLRDDLAQKAKIRWGKFGDENSKFFHGVINSKRRKLAINGLKVDGAWVEDPKEIKKAFVSYFADKFKSGNELKVINKSVRFRSLSDHDRASIELLPSVDEIKAAIWDCGSEKAPGPD</sequence>
<dbReference type="Proteomes" id="UP001408789">
    <property type="component" value="Unassembled WGS sequence"/>
</dbReference>
<feature type="non-terminal residue" evidence="1">
    <location>
        <position position="1"/>
    </location>
</feature>
<dbReference type="EMBL" id="JBCNJP010023656">
    <property type="protein sequence ID" value="KAK9047833.1"/>
    <property type="molecule type" value="Genomic_DNA"/>
</dbReference>
<comment type="caution">
    <text evidence="1">The sequence shown here is derived from an EMBL/GenBank/DDBJ whole genome shotgun (WGS) entry which is preliminary data.</text>
</comment>
<organism evidence="1 2">
    <name type="scientific">Deinandra increscens subsp. villosa</name>
    <dbReference type="NCBI Taxonomy" id="3103831"/>
    <lineage>
        <taxon>Eukaryota</taxon>
        <taxon>Viridiplantae</taxon>
        <taxon>Streptophyta</taxon>
        <taxon>Embryophyta</taxon>
        <taxon>Tracheophyta</taxon>
        <taxon>Spermatophyta</taxon>
        <taxon>Magnoliopsida</taxon>
        <taxon>eudicotyledons</taxon>
        <taxon>Gunneridae</taxon>
        <taxon>Pentapetalae</taxon>
        <taxon>asterids</taxon>
        <taxon>campanulids</taxon>
        <taxon>Asterales</taxon>
        <taxon>Asteraceae</taxon>
        <taxon>Asteroideae</taxon>
        <taxon>Heliantheae alliance</taxon>
        <taxon>Madieae</taxon>
        <taxon>Madiinae</taxon>
        <taxon>Deinandra</taxon>
    </lineage>
</organism>
<reference evidence="1 2" key="1">
    <citation type="submission" date="2024-04" db="EMBL/GenBank/DDBJ databases">
        <title>The reference genome of an endangered Asteraceae, Deinandra increscens subsp. villosa, native to the Central Coast of California.</title>
        <authorList>
            <person name="Guilliams M."/>
            <person name="Hasenstab-Lehman K."/>
            <person name="Meyer R."/>
            <person name="Mcevoy S."/>
        </authorList>
    </citation>
    <scope>NUCLEOTIDE SEQUENCE [LARGE SCALE GENOMIC DNA]</scope>
    <source>
        <tissue evidence="1">Leaf</tissue>
    </source>
</reference>
<dbReference type="AlphaFoldDB" id="A0AAP0GG53"/>
<evidence type="ECO:0000313" key="2">
    <source>
        <dbReference type="Proteomes" id="UP001408789"/>
    </source>
</evidence>
<feature type="non-terminal residue" evidence="1">
    <location>
        <position position="193"/>
    </location>
</feature>